<organism evidence="1 2">
    <name type="scientific">Streptomyces incarnatus</name>
    <dbReference type="NCBI Taxonomy" id="665007"/>
    <lineage>
        <taxon>Bacteria</taxon>
        <taxon>Bacillati</taxon>
        <taxon>Actinomycetota</taxon>
        <taxon>Actinomycetes</taxon>
        <taxon>Kitasatosporales</taxon>
        <taxon>Streptomycetaceae</taxon>
        <taxon>Streptomyces</taxon>
    </lineage>
</organism>
<evidence type="ECO:0000313" key="1">
    <source>
        <dbReference type="EMBL" id="AKJ15680.1"/>
    </source>
</evidence>
<dbReference type="Proteomes" id="UP000035366">
    <property type="component" value="Chromosome"/>
</dbReference>
<keyword evidence="2" id="KW-1185">Reference proteome</keyword>
<reference evidence="1 2" key="1">
    <citation type="journal article" date="2015" name="ISME J.">
        <title>Draft Genome Sequence of Streptomyces incarnatus NRRL8089, which Produces the Nucleoside Antibiotic Sinefungin.</title>
        <authorList>
            <person name="Oshima K."/>
            <person name="Hattori M."/>
            <person name="Shimizu H."/>
            <person name="Fukuda K."/>
            <person name="Nemoto M."/>
            <person name="Inagaki K."/>
            <person name="Tamura T."/>
        </authorList>
    </citation>
    <scope>NUCLEOTIDE SEQUENCE [LARGE SCALE GENOMIC DNA]</scope>
    <source>
        <strain evidence="1 2">NRRL 8089</strain>
    </source>
</reference>
<sequence>MSDACDQLPLRPFSHFTQGLRFSVLQPLAKTFRQEKTEEAVWEISEILPQLPGQLKSPSAPSAAGAAVPCAKVVLAYMK</sequence>
<protein>
    <submittedName>
        <fullName evidence="1">Uncharacterized protein</fullName>
    </submittedName>
</protein>
<accession>A0ABN4GPF5</accession>
<name>A0ABN4GPF5_9ACTN</name>
<gene>
    <name evidence="1" type="ORF">ABB07_38165</name>
</gene>
<dbReference type="EMBL" id="CP011497">
    <property type="protein sequence ID" value="AKJ15680.1"/>
    <property type="molecule type" value="Genomic_DNA"/>
</dbReference>
<evidence type="ECO:0000313" key="2">
    <source>
        <dbReference type="Proteomes" id="UP000035366"/>
    </source>
</evidence>
<proteinExistence type="predicted"/>